<keyword evidence="2" id="KW-1133">Transmembrane helix</keyword>
<evidence type="ECO:0000256" key="2">
    <source>
        <dbReference type="SAM" id="Phobius"/>
    </source>
</evidence>
<keyword evidence="4" id="KW-1185">Reference proteome</keyword>
<keyword evidence="2" id="KW-0472">Membrane</keyword>
<dbReference type="Pfam" id="PF15123">
    <property type="entry name" value="DUF4562"/>
    <property type="match status" value="1"/>
</dbReference>
<dbReference type="AlphaFoldDB" id="A0AA47MJL3"/>
<feature type="region of interest" description="Disordered" evidence="1">
    <location>
        <begin position="39"/>
        <end position="66"/>
    </location>
</feature>
<keyword evidence="2" id="KW-0812">Transmembrane</keyword>
<evidence type="ECO:0000256" key="1">
    <source>
        <dbReference type="SAM" id="MobiDB-lite"/>
    </source>
</evidence>
<comment type="caution">
    <text evidence="3">The sequence shown here is derived from an EMBL/GenBank/DDBJ whole genome shotgun (WGS) entry which is preliminary data.</text>
</comment>
<name>A0AA47MJL3_MERPO</name>
<sequence>MCLYTDLQICGLIKIIITVLTAAAAAAAAVGVCVYKKRNGSHSSSGISEEQSPAPEAEPLNTVSPGVSVLPRAAGNGILPAGMNRILFTGPDGVGDYRSRRPDSCPCYVGSGTPSQEASGGLAYLTRAPPSPPWVPGVSGVPGVLGVPGVPGVSGVPGVPGPRRSRPPPRVGAVGWGWRYNQLLNSTTLLSNMQIKVSAVRGQRSGLGSKERGSN</sequence>
<organism evidence="3 4">
    <name type="scientific">Merluccius polli</name>
    <name type="common">Benguela hake</name>
    <name type="synonym">Merluccius cadenati</name>
    <dbReference type="NCBI Taxonomy" id="89951"/>
    <lineage>
        <taxon>Eukaryota</taxon>
        <taxon>Metazoa</taxon>
        <taxon>Chordata</taxon>
        <taxon>Craniata</taxon>
        <taxon>Vertebrata</taxon>
        <taxon>Euteleostomi</taxon>
        <taxon>Actinopterygii</taxon>
        <taxon>Neopterygii</taxon>
        <taxon>Teleostei</taxon>
        <taxon>Neoteleostei</taxon>
        <taxon>Acanthomorphata</taxon>
        <taxon>Zeiogadaria</taxon>
        <taxon>Gadariae</taxon>
        <taxon>Gadiformes</taxon>
        <taxon>Gadoidei</taxon>
        <taxon>Merlucciidae</taxon>
        <taxon>Merluccius</taxon>
    </lineage>
</organism>
<accession>A0AA47MJL3</accession>
<proteinExistence type="predicted"/>
<dbReference type="PANTHER" id="PTHR34833">
    <property type="entry name" value="GENE, 17359-RELATED"/>
    <property type="match status" value="1"/>
</dbReference>
<dbReference type="Proteomes" id="UP001174136">
    <property type="component" value="Unassembled WGS sequence"/>
</dbReference>
<dbReference type="InterPro" id="IPR027814">
    <property type="entry name" value="DUF4562"/>
</dbReference>
<reference evidence="3" key="1">
    <citation type="journal article" date="2023" name="Front. Mar. Sci.">
        <title>A new Merluccius polli reference genome to investigate the effects of global change in West African waters.</title>
        <authorList>
            <person name="Mateo J.L."/>
            <person name="Blanco-Fernandez C."/>
            <person name="Garcia-Vazquez E."/>
            <person name="Machado-Schiaffino G."/>
        </authorList>
    </citation>
    <scope>NUCLEOTIDE SEQUENCE</scope>
    <source>
        <strain evidence="3">C29</strain>
        <tissue evidence="3">Fin</tissue>
    </source>
</reference>
<feature type="compositionally biased region" description="Low complexity" evidence="1">
    <location>
        <begin position="41"/>
        <end position="59"/>
    </location>
</feature>
<evidence type="ECO:0000313" key="3">
    <source>
        <dbReference type="EMBL" id="KAK0141523.1"/>
    </source>
</evidence>
<dbReference type="EMBL" id="JAOPHQ010003810">
    <property type="protein sequence ID" value="KAK0141523.1"/>
    <property type="molecule type" value="Genomic_DNA"/>
</dbReference>
<dbReference type="PANTHER" id="PTHR34833:SF1">
    <property type="entry name" value="GENE, 17359-RELATED"/>
    <property type="match status" value="1"/>
</dbReference>
<protein>
    <submittedName>
        <fullName evidence="3">Uncharacterized protein</fullName>
    </submittedName>
</protein>
<gene>
    <name evidence="3" type="ORF">N1851_021328</name>
</gene>
<evidence type="ECO:0000313" key="4">
    <source>
        <dbReference type="Proteomes" id="UP001174136"/>
    </source>
</evidence>
<feature type="transmembrane region" description="Helical" evidence="2">
    <location>
        <begin position="12"/>
        <end position="35"/>
    </location>
</feature>